<dbReference type="Gene3D" id="3.40.50.12780">
    <property type="entry name" value="N-terminal domain of ligase-like"/>
    <property type="match status" value="1"/>
</dbReference>
<reference evidence="7 8" key="1">
    <citation type="submission" date="2020-07" db="EMBL/GenBank/DDBJ databases">
        <title>Sequencing the genomes of 1000 actinobacteria strains.</title>
        <authorList>
            <person name="Klenk H.-P."/>
        </authorList>
    </citation>
    <scope>NUCLEOTIDE SEQUENCE [LARGE SCALE GENOMIC DNA]</scope>
    <source>
        <strain evidence="7 8">DSM 44442</strain>
    </source>
</reference>
<dbReference type="PANTHER" id="PTHR43859">
    <property type="entry name" value="ACYL-ACTIVATING ENZYME"/>
    <property type="match status" value="1"/>
</dbReference>
<dbReference type="FunFam" id="3.30.300.30:FF:000008">
    <property type="entry name" value="2,3-dihydroxybenzoate-AMP ligase"/>
    <property type="match status" value="1"/>
</dbReference>
<dbReference type="SUPFAM" id="SSF56801">
    <property type="entry name" value="Acetyl-CoA synthetase-like"/>
    <property type="match status" value="1"/>
</dbReference>
<dbReference type="InterPro" id="IPR045851">
    <property type="entry name" value="AMP-bd_C_sf"/>
</dbReference>
<feature type="domain" description="AMP-dependent synthetase/ligase" evidence="5">
    <location>
        <begin position="12"/>
        <end position="382"/>
    </location>
</feature>
<dbReference type="Pfam" id="PF00501">
    <property type="entry name" value="AMP-binding"/>
    <property type="match status" value="1"/>
</dbReference>
<dbReference type="AlphaFoldDB" id="A0A7Z0EP45"/>
<accession>A0A7Z0EP45</accession>
<dbReference type="EC" id="6.2.1.-" evidence="7"/>
<keyword evidence="8" id="KW-1185">Reference proteome</keyword>
<evidence type="ECO:0000256" key="3">
    <source>
        <dbReference type="ARBA" id="ARBA00022832"/>
    </source>
</evidence>
<dbReference type="GO" id="GO:0006631">
    <property type="term" value="P:fatty acid metabolic process"/>
    <property type="evidence" value="ECO:0007669"/>
    <property type="project" value="UniProtKB-KW"/>
</dbReference>
<evidence type="ECO:0000259" key="5">
    <source>
        <dbReference type="Pfam" id="PF00501"/>
    </source>
</evidence>
<proteinExistence type="inferred from homology"/>
<evidence type="ECO:0000256" key="4">
    <source>
        <dbReference type="ARBA" id="ARBA00023098"/>
    </source>
</evidence>
<dbReference type="InterPro" id="IPR000873">
    <property type="entry name" value="AMP-dep_synth/lig_dom"/>
</dbReference>
<evidence type="ECO:0000256" key="1">
    <source>
        <dbReference type="ARBA" id="ARBA00006432"/>
    </source>
</evidence>
<dbReference type="InterPro" id="IPR025110">
    <property type="entry name" value="AMP-bd_C"/>
</dbReference>
<dbReference type="GO" id="GO:0016874">
    <property type="term" value="F:ligase activity"/>
    <property type="evidence" value="ECO:0007669"/>
    <property type="project" value="UniProtKB-KW"/>
</dbReference>
<organism evidence="7 8">
    <name type="scientific">Nocardiopsis aegyptia</name>
    <dbReference type="NCBI Taxonomy" id="220378"/>
    <lineage>
        <taxon>Bacteria</taxon>
        <taxon>Bacillati</taxon>
        <taxon>Actinomycetota</taxon>
        <taxon>Actinomycetes</taxon>
        <taxon>Streptosporangiales</taxon>
        <taxon>Nocardiopsidaceae</taxon>
        <taxon>Nocardiopsis</taxon>
    </lineage>
</organism>
<gene>
    <name evidence="7" type="ORF">HNR10_003350</name>
</gene>
<keyword evidence="3" id="KW-0276">Fatty acid metabolism</keyword>
<dbReference type="RefSeq" id="WP_179824634.1">
    <property type="nucleotide sequence ID" value="NZ_JACCFS010000001.1"/>
</dbReference>
<dbReference type="InterPro" id="IPR042099">
    <property type="entry name" value="ANL_N_sf"/>
</dbReference>
<comment type="caution">
    <text evidence="7">The sequence shown here is derived from an EMBL/GenBank/DDBJ whole genome shotgun (WGS) entry which is preliminary data.</text>
</comment>
<keyword evidence="4" id="KW-0443">Lipid metabolism</keyword>
<feature type="domain" description="AMP-binding enzyme C-terminal" evidence="6">
    <location>
        <begin position="432"/>
        <end position="507"/>
    </location>
</feature>
<dbReference type="NCBIfam" id="NF004837">
    <property type="entry name" value="PRK06187.1"/>
    <property type="match status" value="1"/>
</dbReference>
<dbReference type="Pfam" id="PF13193">
    <property type="entry name" value="AMP-binding_C"/>
    <property type="match status" value="1"/>
</dbReference>
<evidence type="ECO:0000313" key="7">
    <source>
        <dbReference type="EMBL" id="NYJ35469.1"/>
    </source>
</evidence>
<dbReference type="Proteomes" id="UP000572051">
    <property type="component" value="Unassembled WGS sequence"/>
</dbReference>
<dbReference type="PANTHER" id="PTHR43859:SF4">
    <property type="entry name" value="BUTANOATE--COA LIGASE AAE1-RELATED"/>
    <property type="match status" value="1"/>
</dbReference>
<protein>
    <submittedName>
        <fullName evidence="7">Fatty-acyl-CoA synthase</fullName>
        <ecNumber evidence="7">6.2.1.-</ecNumber>
    </submittedName>
</protein>
<evidence type="ECO:0000256" key="2">
    <source>
        <dbReference type="ARBA" id="ARBA00022598"/>
    </source>
</evidence>
<keyword evidence="2 7" id="KW-0436">Ligase</keyword>
<name>A0A7Z0EP45_9ACTN</name>
<dbReference type="EMBL" id="JACCFS010000001">
    <property type="protein sequence ID" value="NYJ35469.1"/>
    <property type="molecule type" value="Genomic_DNA"/>
</dbReference>
<comment type="similarity">
    <text evidence="1">Belongs to the ATP-dependent AMP-binding enzyme family.</text>
</comment>
<dbReference type="Gene3D" id="3.30.300.30">
    <property type="match status" value="1"/>
</dbReference>
<evidence type="ECO:0000313" key="8">
    <source>
        <dbReference type="Proteomes" id="UP000572051"/>
    </source>
</evidence>
<sequence>MELALTPLDFARRARRLYRDREAVVDRGLRLTYEEFFDRCDRWSSVLAGMGVAPGDRVAYIAPNTHAQLESFYAVPQLGAVLVPVNFRLAADDFVYIVNHSGAKVLCVHADQIDTVDGVRDRMPGVERFVALEGARPGWEDYEALLAGAARDFPRPEIDENQLLTINYTSGTTARPKGVMITHRNAYMNTVGVLTHLRIEVGERYLWTLPMFHANGWTYTWTVTAAGATHVCLPAMDPATVYELVRSEGVTWMCAAPTVLIMLSNTPKDVRGDVPPGVNVVTAGASPAADTIERLEDGLGWTVTQVYGLTETAPFITVCEPRPEHAALGTRERAAVKARQGVELITSGELRVVDGSGAEVPWDGTTVGEITVRGNVVMRGYYNDPEATEQVMRDGWFHTGDAAVTHPDGYVEIQDRIKDVIISGGENISSVEVEGVLLRHPAVLEAAVVGVPHERWGETPRASVVLRDGAAATEQDLIAFARENMAHFKAPTQVEFVAQLPKTATGKIQKYVLRGGASAVSRQ</sequence>
<evidence type="ECO:0000259" key="6">
    <source>
        <dbReference type="Pfam" id="PF13193"/>
    </source>
</evidence>